<keyword evidence="1" id="KW-0175">Coiled coil</keyword>
<evidence type="ECO:0000313" key="3">
    <source>
        <dbReference type="EMBL" id="KOM42825.1"/>
    </source>
</evidence>
<reference evidence="4" key="1">
    <citation type="journal article" date="2015" name="Proc. Natl. Acad. Sci. U.S.A.">
        <title>Genome sequencing of adzuki bean (Vigna angularis) provides insight into high starch and low fat accumulation and domestication.</title>
        <authorList>
            <person name="Yang K."/>
            <person name="Tian Z."/>
            <person name="Chen C."/>
            <person name="Luo L."/>
            <person name="Zhao B."/>
            <person name="Wang Z."/>
            <person name="Yu L."/>
            <person name="Li Y."/>
            <person name="Sun Y."/>
            <person name="Li W."/>
            <person name="Chen Y."/>
            <person name="Li Y."/>
            <person name="Zhang Y."/>
            <person name="Ai D."/>
            <person name="Zhao J."/>
            <person name="Shang C."/>
            <person name="Ma Y."/>
            <person name="Wu B."/>
            <person name="Wang M."/>
            <person name="Gao L."/>
            <person name="Sun D."/>
            <person name="Zhang P."/>
            <person name="Guo F."/>
            <person name="Wang W."/>
            <person name="Li Y."/>
            <person name="Wang J."/>
            <person name="Varshney R.K."/>
            <person name="Wang J."/>
            <person name="Ling H.Q."/>
            <person name="Wan P."/>
        </authorList>
    </citation>
    <scope>NUCLEOTIDE SEQUENCE</scope>
    <source>
        <strain evidence="4">cv. Jingnong 6</strain>
    </source>
</reference>
<sequence length="410" mass="45084">MLVGGGYGYEHDDQRSRGSKGLMEACEGGRQSDADAKWKLEQEPYVNDSLFGLAAEGRQYNGGSQLALSTLLAEGRAAERRMQWSLDDAKLDLQKATASNTTLTTERDSLLDRVTKLEAEVKLLGDEVVNEHVLGFDKAVAQCHLLFKVPTDDPRIDVSMMVVDDKLVPIHALPSCPPVGQDVEAVVELFLSCLVCLVRSPLSLGLRSSLEACPKTRVRVHKRNLPHPLGLGLRSSLEACPKTKVRVHERNLPHLLGLGLRSSLEACPKTKVRVHERNLPHPLGLGLRNSLEACPKIKVRVHKRNLPYPLGLGLKITSVCYVHLNVRGECWICSALCVDRVMLVGGGYGYEHDDQRSRGSKGLMEACEGGRQSDADAKWKLEQEPYVNDSLFGLAAEGRQYNGGSQLALR</sequence>
<proteinExistence type="predicted"/>
<dbReference type="Gramene" id="KOM42825">
    <property type="protein sequence ID" value="KOM42825"/>
    <property type="gene ID" value="LR48_Vigan05g042900"/>
</dbReference>
<feature type="coiled-coil region" evidence="1">
    <location>
        <begin position="100"/>
        <end position="127"/>
    </location>
</feature>
<name>A0A0L9UIU2_PHAAN</name>
<feature type="region of interest" description="Disordered" evidence="2">
    <location>
        <begin position="1"/>
        <end position="20"/>
    </location>
</feature>
<evidence type="ECO:0000256" key="2">
    <source>
        <dbReference type="SAM" id="MobiDB-lite"/>
    </source>
</evidence>
<dbReference type="Proteomes" id="UP000053144">
    <property type="component" value="Chromosome 5"/>
</dbReference>
<dbReference type="AlphaFoldDB" id="A0A0L9UIU2"/>
<protein>
    <submittedName>
        <fullName evidence="3">Uncharacterized protein</fullName>
    </submittedName>
</protein>
<evidence type="ECO:0000256" key="1">
    <source>
        <dbReference type="SAM" id="Coils"/>
    </source>
</evidence>
<organism evidence="3 4">
    <name type="scientific">Phaseolus angularis</name>
    <name type="common">Azuki bean</name>
    <name type="synonym">Vigna angularis</name>
    <dbReference type="NCBI Taxonomy" id="3914"/>
    <lineage>
        <taxon>Eukaryota</taxon>
        <taxon>Viridiplantae</taxon>
        <taxon>Streptophyta</taxon>
        <taxon>Embryophyta</taxon>
        <taxon>Tracheophyta</taxon>
        <taxon>Spermatophyta</taxon>
        <taxon>Magnoliopsida</taxon>
        <taxon>eudicotyledons</taxon>
        <taxon>Gunneridae</taxon>
        <taxon>Pentapetalae</taxon>
        <taxon>rosids</taxon>
        <taxon>fabids</taxon>
        <taxon>Fabales</taxon>
        <taxon>Fabaceae</taxon>
        <taxon>Papilionoideae</taxon>
        <taxon>50 kb inversion clade</taxon>
        <taxon>NPAAA clade</taxon>
        <taxon>indigoferoid/millettioid clade</taxon>
        <taxon>Phaseoleae</taxon>
        <taxon>Vigna</taxon>
    </lineage>
</organism>
<dbReference type="EMBL" id="CM003375">
    <property type="protein sequence ID" value="KOM42825.1"/>
    <property type="molecule type" value="Genomic_DNA"/>
</dbReference>
<accession>A0A0L9UIU2</accession>
<gene>
    <name evidence="3" type="ORF">LR48_Vigan05g042900</name>
</gene>
<evidence type="ECO:0000313" key="4">
    <source>
        <dbReference type="Proteomes" id="UP000053144"/>
    </source>
</evidence>